<proteinExistence type="predicted"/>
<dbReference type="Proteomes" id="UP000235116">
    <property type="component" value="Chromosome"/>
</dbReference>
<dbReference type="AlphaFoldDB" id="A0A2K9LGU6"/>
<protein>
    <submittedName>
        <fullName evidence="1">Uncharacterized protein</fullName>
    </submittedName>
</protein>
<dbReference type="Pfam" id="PF21842">
    <property type="entry name" value="DUF6901"/>
    <property type="match status" value="1"/>
</dbReference>
<evidence type="ECO:0000313" key="2">
    <source>
        <dbReference type="Proteomes" id="UP000235116"/>
    </source>
</evidence>
<organism evidence="1 2">
    <name type="scientific">Ketobacter alkanivorans</name>
    <dbReference type="NCBI Taxonomy" id="1917421"/>
    <lineage>
        <taxon>Bacteria</taxon>
        <taxon>Pseudomonadati</taxon>
        <taxon>Pseudomonadota</taxon>
        <taxon>Gammaproteobacteria</taxon>
        <taxon>Pseudomonadales</taxon>
        <taxon>Ketobacteraceae</taxon>
        <taxon>Ketobacter</taxon>
    </lineage>
</organism>
<keyword evidence="2" id="KW-1185">Reference proteome</keyword>
<dbReference type="OrthoDB" id="9813686at2"/>
<dbReference type="EMBL" id="CP022684">
    <property type="protein sequence ID" value="AUM11470.1"/>
    <property type="molecule type" value="Genomic_DNA"/>
</dbReference>
<sequence>MKIQYRFDIEDHSLQYEVDVDRSFDFQADRTEAPSWAELKHNQCPNCPLTVKDCQYCPAAVDLAAVVTDFQRLPAAKTARIRVSTPERNYDKETALEEGLRSLMGLIMATSACPILHQLKPNARNHLPFASQDDFIIRSTALYLLKQYFNYREGKRPDWELQGLISLNQELQTLNEALWGRVKEACEGDSNLKALLSFLDMSSSVSYSLESQLQAVKALMTDETVSPAMDVKTGETSLF</sequence>
<dbReference type="RefSeq" id="WP_101892810.1">
    <property type="nucleotide sequence ID" value="NZ_CP022684.1"/>
</dbReference>
<name>A0A2K9LGU6_9GAMM</name>
<reference evidence="2" key="1">
    <citation type="submission" date="2017-08" db="EMBL/GenBank/DDBJ databases">
        <title>Direct submision.</title>
        <authorList>
            <person name="Kim S.-J."/>
            <person name="Rhee S.-K."/>
        </authorList>
    </citation>
    <scope>NUCLEOTIDE SEQUENCE [LARGE SCALE GENOMIC DNA]</scope>
    <source>
        <strain evidence="2">GI5</strain>
    </source>
</reference>
<dbReference type="KEGG" id="kak:Kalk_03095"/>
<gene>
    <name evidence="1" type="ORF">Kalk_03095</name>
</gene>
<dbReference type="InterPro" id="IPR054196">
    <property type="entry name" value="DUF6901"/>
</dbReference>
<evidence type="ECO:0000313" key="1">
    <source>
        <dbReference type="EMBL" id="AUM11470.1"/>
    </source>
</evidence>
<accession>A0A2K9LGU6</accession>